<reference evidence="6 7" key="1">
    <citation type="submission" date="2019-03" db="EMBL/GenBank/DDBJ databases">
        <title>Genomic Encyclopedia of Type Strains, Phase IV (KMG-IV): sequencing the most valuable type-strain genomes for metagenomic binning, comparative biology and taxonomic classification.</title>
        <authorList>
            <person name="Goeker M."/>
        </authorList>
    </citation>
    <scope>NUCLEOTIDE SEQUENCE [LARGE SCALE GENOMIC DNA]</scope>
    <source>
        <strain evidence="6 7">DSM 21667</strain>
    </source>
</reference>
<dbReference type="Gene3D" id="3.30.450.40">
    <property type="match status" value="1"/>
</dbReference>
<comment type="caution">
    <text evidence="6">The sequence shown here is derived from an EMBL/GenBank/DDBJ whole genome shotgun (WGS) entry which is preliminary data.</text>
</comment>
<name>A0A4R6Z0V0_9GAMM</name>
<keyword evidence="7" id="KW-1185">Reference proteome</keyword>
<evidence type="ECO:0000256" key="1">
    <source>
        <dbReference type="ARBA" id="ARBA00001946"/>
    </source>
</evidence>
<dbReference type="Pfam" id="PF00990">
    <property type="entry name" value="GGDEF"/>
    <property type="match status" value="1"/>
</dbReference>
<organism evidence="6 7">
    <name type="scientific">Tahibacter aquaticus</name>
    <dbReference type="NCBI Taxonomy" id="520092"/>
    <lineage>
        <taxon>Bacteria</taxon>
        <taxon>Pseudomonadati</taxon>
        <taxon>Pseudomonadota</taxon>
        <taxon>Gammaproteobacteria</taxon>
        <taxon>Lysobacterales</taxon>
        <taxon>Rhodanobacteraceae</taxon>
        <taxon>Tahibacter</taxon>
    </lineage>
</organism>
<evidence type="ECO:0000256" key="4">
    <source>
        <dbReference type="SAM" id="Phobius"/>
    </source>
</evidence>
<dbReference type="RefSeq" id="WP_166654007.1">
    <property type="nucleotide sequence ID" value="NZ_SNZH01000005.1"/>
</dbReference>
<dbReference type="InterPro" id="IPR007891">
    <property type="entry name" value="CHASE3"/>
</dbReference>
<dbReference type="Pfam" id="PF05227">
    <property type="entry name" value="CHASE3"/>
    <property type="match status" value="1"/>
</dbReference>
<dbReference type="AlphaFoldDB" id="A0A4R6Z0V0"/>
<evidence type="ECO:0000256" key="3">
    <source>
        <dbReference type="ARBA" id="ARBA00034247"/>
    </source>
</evidence>
<dbReference type="Proteomes" id="UP000295293">
    <property type="component" value="Unassembled WGS sequence"/>
</dbReference>
<evidence type="ECO:0000259" key="5">
    <source>
        <dbReference type="PROSITE" id="PS50887"/>
    </source>
</evidence>
<keyword evidence="4" id="KW-0812">Transmembrane</keyword>
<evidence type="ECO:0000313" key="7">
    <source>
        <dbReference type="Proteomes" id="UP000295293"/>
    </source>
</evidence>
<keyword evidence="4" id="KW-1133">Transmembrane helix</keyword>
<dbReference type="SUPFAM" id="SSF55781">
    <property type="entry name" value="GAF domain-like"/>
    <property type="match status" value="1"/>
</dbReference>
<dbReference type="InterPro" id="IPR050469">
    <property type="entry name" value="Diguanylate_Cyclase"/>
</dbReference>
<proteinExistence type="predicted"/>
<dbReference type="GO" id="GO:0005886">
    <property type="term" value="C:plasma membrane"/>
    <property type="evidence" value="ECO:0007669"/>
    <property type="project" value="TreeGrafter"/>
</dbReference>
<gene>
    <name evidence="6" type="ORF">DFR29_105182</name>
</gene>
<sequence>MDLRARLALLFLAAGLLLGLSNVLLYRSNDRLVEDMRWVMHSHLVRKEIGAVELAAHDMSASMRDLVLTRRENAVNEYVDARERMHVSVERVKQLVADHRAQGDNVQKLIALAATRRETMDRLLHTQQRDPAAALSLINQGSDREGIADFTALIQAMHEIEGNLLGERESATRASVARTQLLLVVAAVTAIALLGLCLILVWREQRRRQITEASLREAAIALEAALTESRGLSSALRQLGEMAEMLQSCQSISEAYAVARATLPALLGGSAGTVQTINASQNLVETALEWGEPAIARETLFAPEACLAIRRGQPYPPAGAQVVLHCQHLHDSAAASPAQYLCVPLSAQGAAFGILHVSCAGPIDASLRRDCIAAAEQLSLSLANLRLQDSLRTQSIRDPLTGLFNRRYLEASLPRELQRAERRQSDLSVLMLDIDHFKRFNDTQGHDAGDALLAQVGVVLAQVARSEDIVCRYGGEEFTLVLLDTDLDQALGRAEQVRRAIAAIDVSHRRVHLGRVTCSIGLASYPPHGNTPADLIARADRALYLAKESGRDRVEAARAVV</sequence>
<dbReference type="InterPro" id="IPR029787">
    <property type="entry name" value="Nucleotide_cyclase"/>
</dbReference>
<dbReference type="InterPro" id="IPR029016">
    <property type="entry name" value="GAF-like_dom_sf"/>
</dbReference>
<evidence type="ECO:0000313" key="6">
    <source>
        <dbReference type="EMBL" id="TDR44999.1"/>
    </source>
</evidence>
<feature type="transmembrane region" description="Helical" evidence="4">
    <location>
        <begin position="181"/>
        <end position="202"/>
    </location>
</feature>
<dbReference type="InterPro" id="IPR000160">
    <property type="entry name" value="GGDEF_dom"/>
</dbReference>
<dbReference type="NCBIfam" id="TIGR00254">
    <property type="entry name" value="GGDEF"/>
    <property type="match status" value="1"/>
</dbReference>
<comment type="catalytic activity">
    <reaction evidence="3">
        <text>2 GTP = 3',3'-c-di-GMP + 2 diphosphate</text>
        <dbReference type="Rhea" id="RHEA:24898"/>
        <dbReference type="ChEBI" id="CHEBI:33019"/>
        <dbReference type="ChEBI" id="CHEBI:37565"/>
        <dbReference type="ChEBI" id="CHEBI:58805"/>
        <dbReference type="EC" id="2.7.7.65"/>
    </reaction>
</comment>
<dbReference type="CDD" id="cd01949">
    <property type="entry name" value="GGDEF"/>
    <property type="match status" value="1"/>
</dbReference>
<dbReference type="SUPFAM" id="SSF55073">
    <property type="entry name" value="Nucleotide cyclase"/>
    <property type="match status" value="1"/>
</dbReference>
<dbReference type="PROSITE" id="PS50887">
    <property type="entry name" value="GGDEF"/>
    <property type="match status" value="1"/>
</dbReference>
<keyword evidence="4" id="KW-0472">Membrane</keyword>
<dbReference type="SMART" id="SM00267">
    <property type="entry name" value="GGDEF"/>
    <property type="match status" value="1"/>
</dbReference>
<comment type="cofactor">
    <cofactor evidence="1">
        <name>Mg(2+)</name>
        <dbReference type="ChEBI" id="CHEBI:18420"/>
    </cofactor>
</comment>
<evidence type="ECO:0000256" key="2">
    <source>
        <dbReference type="ARBA" id="ARBA00012528"/>
    </source>
</evidence>
<dbReference type="GO" id="GO:0052621">
    <property type="term" value="F:diguanylate cyclase activity"/>
    <property type="evidence" value="ECO:0007669"/>
    <property type="project" value="UniProtKB-EC"/>
</dbReference>
<dbReference type="PANTHER" id="PTHR45138:SF9">
    <property type="entry name" value="DIGUANYLATE CYCLASE DGCM-RELATED"/>
    <property type="match status" value="1"/>
</dbReference>
<dbReference type="InterPro" id="IPR043128">
    <property type="entry name" value="Rev_trsase/Diguanyl_cyclase"/>
</dbReference>
<dbReference type="GO" id="GO:0043709">
    <property type="term" value="P:cell adhesion involved in single-species biofilm formation"/>
    <property type="evidence" value="ECO:0007669"/>
    <property type="project" value="TreeGrafter"/>
</dbReference>
<accession>A0A4R6Z0V0</accession>
<dbReference type="EMBL" id="SNZH01000005">
    <property type="protein sequence ID" value="TDR44999.1"/>
    <property type="molecule type" value="Genomic_DNA"/>
</dbReference>
<dbReference type="GO" id="GO:1902201">
    <property type="term" value="P:negative regulation of bacterial-type flagellum-dependent cell motility"/>
    <property type="evidence" value="ECO:0007669"/>
    <property type="project" value="TreeGrafter"/>
</dbReference>
<protein>
    <recommendedName>
        <fullName evidence="2">diguanylate cyclase</fullName>
        <ecNumber evidence="2">2.7.7.65</ecNumber>
    </recommendedName>
</protein>
<dbReference type="Gene3D" id="3.30.70.270">
    <property type="match status" value="1"/>
</dbReference>
<dbReference type="EC" id="2.7.7.65" evidence="2"/>
<dbReference type="PANTHER" id="PTHR45138">
    <property type="entry name" value="REGULATORY COMPONENTS OF SENSORY TRANSDUCTION SYSTEM"/>
    <property type="match status" value="1"/>
</dbReference>
<feature type="domain" description="GGDEF" evidence="5">
    <location>
        <begin position="425"/>
        <end position="559"/>
    </location>
</feature>
<dbReference type="FunFam" id="3.30.70.270:FF:000001">
    <property type="entry name" value="Diguanylate cyclase domain protein"/>
    <property type="match status" value="1"/>
</dbReference>